<proteinExistence type="predicted"/>
<gene>
    <name evidence="1" type="ORF">KTA_15360</name>
</gene>
<reference evidence="1" key="1">
    <citation type="submission" date="2018-12" db="EMBL/GenBank/DDBJ databases">
        <title>Novel natural products biosynthetic potential of the class Ktedonobacteria.</title>
        <authorList>
            <person name="Zheng Y."/>
            <person name="Saitou A."/>
            <person name="Wang C.M."/>
            <person name="Toyoda A."/>
            <person name="Minakuchi Y."/>
            <person name="Sekiguchi Y."/>
            <person name="Ueda K."/>
            <person name="Takano H."/>
            <person name="Sakai Y."/>
            <person name="Yokota A."/>
            <person name="Yabe S."/>
        </authorList>
    </citation>
    <scope>NUCLEOTIDE SEQUENCE</scope>
    <source>
        <strain evidence="1">A3-2</strain>
    </source>
</reference>
<accession>A0A455SYA5</accession>
<evidence type="ECO:0000313" key="1">
    <source>
        <dbReference type="EMBL" id="BBH93337.1"/>
    </source>
</evidence>
<dbReference type="EMBL" id="AP019377">
    <property type="protein sequence ID" value="BBH93337.1"/>
    <property type="molecule type" value="Genomic_DNA"/>
</dbReference>
<organism evidence="1">
    <name type="scientific">Thermogemmatispora argillosa</name>
    <dbReference type="NCBI Taxonomy" id="2045280"/>
    <lineage>
        <taxon>Bacteria</taxon>
        <taxon>Bacillati</taxon>
        <taxon>Chloroflexota</taxon>
        <taxon>Ktedonobacteria</taxon>
        <taxon>Thermogemmatisporales</taxon>
        <taxon>Thermogemmatisporaceae</taxon>
        <taxon>Thermogemmatispora</taxon>
    </lineage>
</organism>
<dbReference type="AlphaFoldDB" id="A0A455SYA5"/>
<sequence length="297" mass="32828">MTALHPWRLSLGSEDQVVILDPSWSQISDAFFSLDGLSPQTCRLSLSSPQQQSLSIRGGHSQRYLVLFDPSPTRPAPAPLIPTRSLQAVHLLQTGPDLPLCLQPPLLSPAYATLSWPLLVPIAHHFLTHGELYRSLPHQRDLGWTLETDPPPHTLPVPPSPRPDLAHTPTLLEVSPDASDLSLAPNWHTLLTTLGFLDGQIVTHVFLTLPDRGTLAVLGGFQQRYAVFFFPHDQRFPLATLLAFDPSLSGPSVSVCTQPPTSSPARTAVQQPLAWRILQHFYQTLSIPRDVHWLLTD</sequence>
<protein>
    <submittedName>
        <fullName evidence="1">Uncharacterized protein</fullName>
    </submittedName>
</protein>
<name>A0A455SYA5_9CHLR</name>